<accession>A0A8C5WKJ1</accession>
<dbReference type="OrthoDB" id="4062651at2759"/>
<evidence type="ECO:0000256" key="2">
    <source>
        <dbReference type="SAM" id="Phobius"/>
    </source>
</evidence>
<sequence length="300" mass="33573">MVVQHALSQKGDPGGQKLHETSTDRKSPKQKANGSSKPPKTIGRFSVMSTEDDATVPSPNYLRFSAPPDVYLDQLPPQPVRTSVPRSHTSSPINSLFCGHVSSDSDEAPLSKPKDQPSTPSKGANDIIKKATAFLHRSGKASMQSPSSPSTPVVKIPSVNVTSFRSQSSYMSSDNESEFEDADMRKELHRLREKHMKEITELQVQQKKEIEALYVRLGKPLPSNVGFLHAAPPSGRRRRISKNKLKTGKLVNPLVQQLKNTTLLSSTRLRVPIVSVFFLFFFNPWRILVYKWKSLILWYL</sequence>
<feature type="compositionally biased region" description="Basic and acidic residues" evidence="1">
    <location>
        <begin position="17"/>
        <end position="27"/>
    </location>
</feature>
<protein>
    <submittedName>
        <fullName evidence="3">Uncharacterized protein</fullName>
    </submittedName>
</protein>
<proteinExistence type="predicted"/>
<name>A0A8C5WKJ1_9ANUR</name>
<evidence type="ECO:0000313" key="4">
    <source>
        <dbReference type="Proteomes" id="UP000694569"/>
    </source>
</evidence>
<dbReference type="Proteomes" id="UP000694569">
    <property type="component" value="Unplaced"/>
</dbReference>
<feature type="compositionally biased region" description="Polar residues" evidence="1">
    <location>
        <begin position="80"/>
        <end position="94"/>
    </location>
</feature>
<feature type="transmembrane region" description="Helical" evidence="2">
    <location>
        <begin position="269"/>
        <end position="289"/>
    </location>
</feature>
<dbReference type="GeneTree" id="ENSGT00940000157161"/>
<keyword evidence="2" id="KW-0812">Transmembrane</keyword>
<reference evidence="3" key="1">
    <citation type="submission" date="2025-08" db="UniProtKB">
        <authorList>
            <consortium name="Ensembl"/>
        </authorList>
    </citation>
    <scope>IDENTIFICATION</scope>
</reference>
<keyword evidence="2" id="KW-1133">Transmembrane helix</keyword>
<keyword evidence="4" id="KW-1185">Reference proteome</keyword>
<feature type="region of interest" description="Disordered" evidence="1">
    <location>
        <begin position="1"/>
        <end position="126"/>
    </location>
</feature>
<organism evidence="3 4">
    <name type="scientific">Leptobrachium leishanense</name>
    <name type="common">Leishan spiny toad</name>
    <dbReference type="NCBI Taxonomy" id="445787"/>
    <lineage>
        <taxon>Eukaryota</taxon>
        <taxon>Metazoa</taxon>
        <taxon>Chordata</taxon>
        <taxon>Craniata</taxon>
        <taxon>Vertebrata</taxon>
        <taxon>Euteleostomi</taxon>
        <taxon>Amphibia</taxon>
        <taxon>Batrachia</taxon>
        <taxon>Anura</taxon>
        <taxon>Pelobatoidea</taxon>
        <taxon>Megophryidae</taxon>
        <taxon>Leptobrachium</taxon>
    </lineage>
</organism>
<evidence type="ECO:0000313" key="3">
    <source>
        <dbReference type="Ensembl" id="ENSLLEP00000044677.1"/>
    </source>
</evidence>
<reference evidence="3" key="2">
    <citation type="submission" date="2025-09" db="UniProtKB">
        <authorList>
            <consortium name="Ensembl"/>
        </authorList>
    </citation>
    <scope>IDENTIFICATION</scope>
</reference>
<dbReference type="AlphaFoldDB" id="A0A8C5WKJ1"/>
<evidence type="ECO:0000256" key="1">
    <source>
        <dbReference type="SAM" id="MobiDB-lite"/>
    </source>
</evidence>
<keyword evidence="2" id="KW-0472">Membrane</keyword>
<dbReference type="Ensembl" id="ENSLLET00000046467.1">
    <property type="protein sequence ID" value="ENSLLEP00000044677.1"/>
    <property type="gene ID" value="ENSLLEG00000028350.1"/>
</dbReference>